<dbReference type="EMBL" id="CP036266">
    <property type="protein sequence ID" value="QDT20741.1"/>
    <property type="molecule type" value="Genomic_DNA"/>
</dbReference>
<gene>
    <name evidence="3" type="ORF">HG66A1_25300</name>
</gene>
<dbReference type="SUPFAM" id="SSF56317">
    <property type="entry name" value="Carbon-nitrogen hydrolase"/>
    <property type="match status" value="1"/>
</dbReference>
<dbReference type="PANTHER" id="PTHR43674">
    <property type="entry name" value="NITRILASE C965.09-RELATED"/>
    <property type="match status" value="1"/>
</dbReference>
<dbReference type="AlphaFoldDB" id="A0A517PMY8"/>
<protein>
    <submittedName>
        <fullName evidence="3">N-carbamoyl-D-amino acid hydrolase</fullName>
        <ecNumber evidence="3">3.5.1.77</ecNumber>
    </submittedName>
</protein>
<dbReference type="PANTHER" id="PTHR43674:SF16">
    <property type="entry name" value="CARBON-NITROGEN FAMILY, PUTATIVE (AFU_ORTHOLOGUE AFUA_5G02350)-RELATED"/>
    <property type="match status" value="1"/>
</dbReference>
<dbReference type="CDD" id="cd07197">
    <property type="entry name" value="nitrilase"/>
    <property type="match status" value="1"/>
</dbReference>
<evidence type="ECO:0000259" key="2">
    <source>
        <dbReference type="PROSITE" id="PS50263"/>
    </source>
</evidence>
<sequence length="282" mass="31308">MIIAGVQMDIALMEKTDNLHRIIAKMHETASEGAELTVFPECALTGYCFDSLQEAVPLAETIPGPTTKTLQQVCRELNQTVVIGMLEQAPHGVYNSAVIITREGVLGKYRKIHLPYLGVDRFATPGDRGFEVFEHPSARIGVNICYDSAFPESSRVMTLQQADLIILPTNWPTGAECVAEHAINTRAMENGIFYCAINRVGEERGFQFIGKSRICGPAGETLATSTGREEEILYATFDPERARNKRVDRVPDKHVIDRLADRRPEMYGLIVEPHGLKPPQRG</sequence>
<dbReference type="InterPro" id="IPR050345">
    <property type="entry name" value="Aliph_Amidase/BUP"/>
</dbReference>
<dbReference type="OrthoDB" id="2826359at2"/>
<dbReference type="InterPro" id="IPR036526">
    <property type="entry name" value="C-N_Hydrolase_sf"/>
</dbReference>
<proteinExistence type="predicted"/>
<evidence type="ECO:0000256" key="1">
    <source>
        <dbReference type="ARBA" id="ARBA00022801"/>
    </source>
</evidence>
<name>A0A517PMY8_9PLAN</name>
<evidence type="ECO:0000313" key="3">
    <source>
        <dbReference type="EMBL" id="QDT20741.1"/>
    </source>
</evidence>
<feature type="domain" description="CN hydrolase" evidence="2">
    <location>
        <begin position="1"/>
        <end position="239"/>
    </location>
</feature>
<dbReference type="EC" id="3.5.1.77" evidence="3"/>
<keyword evidence="4" id="KW-1185">Reference proteome</keyword>
<dbReference type="PROSITE" id="PS50263">
    <property type="entry name" value="CN_HYDROLASE"/>
    <property type="match status" value="1"/>
</dbReference>
<dbReference type="Pfam" id="PF00795">
    <property type="entry name" value="CN_hydrolase"/>
    <property type="match status" value="1"/>
</dbReference>
<dbReference type="Gene3D" id="3.60.110.10">
    <property type="entry name" value="Carbon-nitrogen hydrolase"/>
    <property type="match status" value="1"/>
</dbReference>
<evidence type="ECO:0000313" key="4">
    <source>
        <dbReference type="Proteomes" id="UP000320421"/>
    </source>
</evidence>
<dbReference type="Proteomes" id="UP000320421">
    <property type="component" value="Chromosome"/>
</dbReference>
<dbReference type="GO" id="GO:0047417">
    <property type="term" value="F:N-carbamoyl-D-amino acid hydrolase activity"/>
    <property type="evidence" value="ECO:0007669"/>
    <property type="project" value="UniProtKB-EC"/>
</dbReference>
<keyword evidence="1 3" id="KW-0378">Hydrolase</keyword>
<reference evidence="3 4" key="1">
    <citation type="submission" date="2019-02" db="EMBL/GenBank/DDBJ databases">
        <title>Deep-cultivation of Planctomycetes and their phenomic and genomic characterization uncovers novel biology.</title>
        <authorList>
            <person name="Wiegand S."/>
            <person name="Jogler M."/>
            <person name="Boedeker C."/>
            <person name="Pinto D."/>
            <person name="Vollmers J."/>
            <person name="Rivas-Marin E."/>
            <person name="Kohn T."/>
            <person name="Peeters S.H."/>
            <person name="Heuer A."/>
            <person name="Rast P."/>
            <person name="Oberbeckmann S."/>
            <person name="Bunk B."/>
            <person name="Jeske O."/>
            <person name="Meyerdierks A."/>
            <person name="Storesund J.E."/>
            <person name="Kallscheuer N."/>
            <person name="Luecker S."/>
            <person name="Lage O.M."/>
            <person name="Pohl T."/>
            <person name="Merkel B.J."/>
            <person name="Hornburger P."/>
            <person name="Mueller R.-W."/>
            <person name="Bruemmer F."/>
            <person name="Labrenz M."/>
            <person name="Spormann A.M."/>
            <person name="Op den Camp H."/>
            <person name="Overmann J."/>
            <person name="Amann R."/>
            <person name="Jetten M.S.M."/>
            <person name="Mascher T."/>
            <person name="Medema M.H."/>
            <person name="Devos D.P."/>
            <person name="Kaster A.-K."/>
            <person name="Ovreas L."/>
            <person name="Rohde M."/>
            <person name="Galperin M.Y."/>
            <person name="Jogler C."/>
        </authorList>
    </citation>
    <scope>NUCLEOTIDE SEQUENCE [LARGE SCALE GENOMIC DNA]</scope>
    <source>
        <strain evidence="3 4">HG66A1</strain>
    </source>
</reference>
<organism evidence="3 4">
    <name type="scientific">Gimesia chilikensis</name>
    <dbReference type="NCBI Taxonomy" id="2605989"/>
    <lineage>
        <taxon>Bacteria</taxon>
        <taxon>Pseudomonadati</taxon>
        <taxon>Planctomycetota</taxon>
        <taxon>Planctomycetia</taxon>
        <taxon>Planctomycetales</taxon>
        <taxon>Planctomycetaceae</taxon>
        <taxon>Gimesia</taxon>
    </lineage>
</organism>
<dbReference type="InterPro" id="IPR003010">
    <property type="entry name" value="C-N_Hydrolase"/>
</dbReference>
<dbReference type="RefSeq" id="WP_145183985.1">
    <property type="nucleotide sequence ID" value="NZ_CP036266.1"/>
</dbReference>
<accession>A0A517PMY8</accession>